<dbReference type="InterPro" id="IPR036097">
    <property type="entry name" value="HisK_dim/P_sf"/>
</dbReference>
<evidence type="ECO:0000256" key="12">
    <source>
        <dbReference type="SAM" id="Phobius"/>
    </source>
</evidence>
<evidence type="ECO:0000259" key="14">
    <source>
        <dbReference type="PROSITE" id="PS50112"/>
    </source>
</evidence>
<comment type="caution">
    <text evidence="15">The sequence shown here is derived from an EMBL/GenBank/DDBJ whole genome shotgun (WGS) entry which is preliminary data.</text>
</comment>
<evidence type="ECO:0000256" key="8">
    <source>
        <dbReference type="ARBA" id="ARBA00022777"/>
    </source>
</evidence>
<keyword evidence="11 12" id="KW-0472">Membrane</keyword>
<feature type="transmembrane region" description="Helical" evidence="12">
    <location>
        <begin position="44"/>
        <end position="62"/>
    </location>
</feature>
<dbReference type="Gene3D" id="3.30.450.20">
    <property type="entry name" value="PAS domain"/>
    <property type="match status" value="2"/>
</dbReference>
<dbReference type="Gene3D" id="3.30.565.10">
    <property type="entry name" value="Histidine kinase-like ATPase, C-terminal domain"/>
    <property type="match status" value="1"/>
</dbReference>
<dbReference type="PANTHER" id="PTHR43047:SF72">
    <property type="entry name" value="OSMOSENSING HISTIDINE PROTEIN KINASE SLN1"/>
    <property type="match status" value="1"/>
</dbReference>
<dbReference type="PRINTS" id="PR00344">
    <property type="entry name" value="BCTRLSENSOR"/>
</dbReference>
<dbReference type="SMART" id="SM00387">
    <property type="entry name" value="HATPase_c"/>
    <property type="match status" value="1"/>
</dbReference>
<evidence type="ECO:0000256" key="4">
    <source>
        <dbReference type="ARBA" id="ARBA00022475"/>
    </source>
</evidence>
<dbReference type="SMART" id="SM00388">
    <property type="entry name" value="HisKA"/>
    <property type="match status" value="1"/>
</dbReference>
<keyword evidence="9 12" id="KW-1133">Transmembrane helix</keyword>
<dbReference type="PANTHER" id="PTHR43047">
    <property type="entry name" value="TWO-COMPONENT HISTIDINE PROTEIN KINASE"/>
    <property type="match status" value="1"/>
</dbReference>
<dbReference type="InterPro" id="IPR013655">
    <property type="entry name" value="PAS_fold_3"/>
</dbReference>
<feature type="transmembrane region" description="Helical" evidence="12">
    <location>
        <begin position="224"/>
        <end position="245"/>
    </location>
</feature>
<evidence type="ECO:0000313" key="16">
    <source>
        <dbReference type="Proteomes" id="UP000326169"/>
    </source>
</evidence>
<dbReference type="Pfam" id="PF05231">
    <property type="entry name" value="MASE1"/>
    <property type="match status" value="1"/>
</dbReference>
<dbReference type="InterPro" id="IPR004358">
    <property type="entry name" value="Sig_transdc_His_kin-like_C"/>
</dbReference>
<dbReference type="Gene3D" id="1.10.287.130">
    <property type="match status" value="1"/>
</dbReference>
<dbReference type="InterPro" id="IPR035965">
    <property type="entry name" value="PAS-like_dom_sf"/>
</dbReference>
<sequence>MLQFHNILRSKLARYLIINMVALLVYLGLIWITIETLMLNAMEAIFWPAAGWSLVVFIWWGGKCWPGIILGALFSNYWLTGHSGYLGLIWTLGTLLEAGAGWLMLKRIGFSPALARLKDVLGLAILAGALSSLINSTITPIALLIAGEIKSDTFADIWVTWWLGDTIGVLLLAPVLLTWANRFNIKYQQTRDLQGSTGNHWSWLLPESWEILKNPKKKLWLPKLFSYLEIGSWLVLFSALNWFVFCSRTRVLTIHYPLEYLPFPLLVWASLRFGQRGTAIAHLLTATFAVWGVLRGSGPFMDNLNENPQVFSLQAFILVMTITGLFLAGAVEERQTVEASLRSGEASLATAQRIAKLGHWELDIRRLTCSWSDQLYRIFGVNPDQVTPSIDSFMQYIHPLDRLRVETAISQAISEQIPYSIDYRIARPDGQERFVVEQAIVTTTHITSTVQDITERKRAEIALRASEERFSRVFKASPIGIIITTAQEGRFVDVNDSFLRQLGWSREQVIDRTFEDLQMWDPDQINPIFKRLTNGDRLSNLTVEVRHKSGAIRDWLIAIEPIQLENTPCLLTLASDITEHKQAEELRRAKEAAEQANQAKSLFLANMSHELRTPLNAILGYSELLQEDAQDIGQDDFVADLKNIHVAGQHLLTLISDIIDFSKIEAGRINFHLEKCQINTLLWEVETTIAPLAEKNHNQLTLEVAPGLDLMYTDVTKVRQSLLNLLSNACKFTEQGQVILRVWQQLIPATDLPDLPIYHSPESPSETLSEISFIFWQVQDTGIGMNERQIATVFSPFTQADESTTRKYGGTGLGLSITHKLCQMMGGDLWVESQLNQGSTLTMRLPQYMYQGKEAT</sequence>
<dbReference type="InterPro" id="IPR003594">
    <property type="entry name" value="HATPase_dom"/>
</dbReference>
<keyword evidence="7 12" id="KW-0812">Transmembrane</keyword>
<keyword evidence="6" id="KW-0808">Transferase</keyword>
<comment type="catalytic activity">
    <reaction evidence="1">
        <text>ATP + protein L-histidine = ADP + protein N-phospho-L-histidine.</text>
        <dbReference type="EC" id="2.7.13.3"/>
    </reaction>
</comment>
<evidence type="ECO:0000256" key="5">
    <source>
        <dbReference type="ARBA" id="ARBA00022553"/>
    </source>
</evidence>
<evidence type="ECO:0000256" key="6">
    <source>
        <dbReference type="ARBA" id="ARBA00022679"/>
    </source>
</evidence>
<feature type="domain" description="PAS" evidence="14">
    <location>
        <begin position="371"/>
        <end position="416"/>
    </location>
</feature>
<evidence type="ECO:0000256" key="2">
    <source>
        <dbReference type="ARBA" id="ARBA00004651"/>
    </source>
</evidence>
<dbReference type="PROSITE" id="PS50112">
    <property type="entry name" value="PAS"/>
    <property type="match status" value="2"/>
</dbReference>
<protein>
    <recommendedName>
        <fullName evidence="3">histidine kinase</fullName>
        <ecNumber evidence="3">2.7.13.3</ecNumber>
    </recommendedName>
</protein>
<evidence type="ECO:0000256" key="9">
    <source>
        <dbReference type="ARBA" id="ARBA00022989"/>
    </source>
</evidence>
<feature type="transmembrane region" description="Helical" evidence="12">
    <location>
        <begin position="120"/>
        <end position="146"/>
    </location>
</feature>
<feature type="transmembrane region" description="Helical" evidence="12">
    <location>
        <begin position="310"/>
        <end position="331"/>
    </location>
</feature>
<reference evidence="15 16" key="1">
    <citation type="journal article" date="2019" name="J Genomics">
        <title>The Draft Genome of a Hydrogen-producing Cyanobacterium, Arthrospira platensis NIES-46.</title>
        <authorList>
            <person name="Suzuki S."/>
            <person name="Yamaguchi H."/>
            <person name="Kawachi M."/>
        </authorList>
    </citation>
    <scope>NUCLEOTIDE SEQUENCE [LARGE SCALE GENOMIC DNA]</scope>
    <source>
        <strain evidence="15 16">NIES-46</strain>
    </source>
</reference>
<keyword evidence="5" id="KW-0597">Phosphoprotein</keyword>
<dbReference type="CDD" id="cd00082">
    <property type="entry name" value="HisKA"/>
    <property type="match status" value="1"/>
</dbReference>
<dbReference type="SUPFAM" id="SSF55785">
    <property type="entry name" value="PYP-like sensor domain (PAS domain)"/>
    <property type="match status" value="2"/>
</dbReference>
<dbReference type="Pfam" id="PF00512">
    <property type="entry name" value="HisKA"/>
    <property type="match status" value="1"/>
</dbReference>
<dbReference type="SUPFAM" id="SSF55874">
    <property type="entry name" value="ATPase domain of HSP90 chaperone/DNA topoisomerase II/histidine kinase"/>
    <property type="match status" value="1"/>
</dbReference>
<dbReference type="Pfam" id="PF13188">
    <property type="entry name" value="PAS_8"/>
    <property type="match status" value="1"/>
</dbReference>
<keyword evidence="16" id="KW-1185">Reference proteome</keyword>
<dbReference type="Pfam" id="PF02518">
    <property type="entry name" value="HATPase_c"/>
    <property type="match status" value="1"/>
</dbReference>
<feature type="domain" description="PAS" evidence="14">
    <location>
        <begin position="466"/>
        <end position="523"/>
    </location>
</feature>
<evidence type="ECO:0000256" key="7">
    <source>
        <dbReference type="ARBA" id="ARBA00022692"/>
    </source>
</evidence>
<dbReference type="Gene3D" id="2.10.70.100">
    <property type="match status" value="1"/>
</dbReference>
<dbReference type="CDD" id="cd16922">
    <property type="entry name" value="HATPase_EvgS-ArcB-TorS-like"/>
    <property type="match status" value="1"/>
</dbReference>
<comment type="subcellular location">
    <subcellularLocation>
        <location evidence="2">Cell membrane</location>
        <topology evidence="2">Multi-pass membrane protein</topology>
    </subcellularLocation>
</comment>
<feature type="domain" description="Histidine kinase" evidence="13">
    <location>
        <begin position="606"/>
        <end position="849"/>
    </location>
</feature>
<dbReference type="EMBL" id="BIMW01000072">
    <property type="protein sequence ID" value="GCE93371.1"/>
    <property type="molecule type" value="Genomic_DNA"/>
</dbReference>
<proteinExistence type="predicted"/>
<feature type="transmembrane region" description="Helical" evidence="12">
    <location>
        <begin position="158"/>
        <end position="180"/>
    </location>
</feature>
<keyword evidence="4" id="KW-1003">Cell membrane</keyword>
<evidence type="ECO:0000256" key="3">
    <source>
        <dbReference type="ARBA" id="ARBA00012438"/>
    </source>
</evidence>
<dbReference type="CDD" id="cd00130">
    <property type="entry name" value="PAS"/>
    <property type="match status" value="2"/>
</dbReference>
<dbReference type="SUPFAM" id="SSF47384">
    <property type="entry name" value="Homodimeric domain of signal transducing histidine kinase"/>
    <property type="match status" value="1"/>
</dbReference>
<gene>
    <name evidence="15" type="ORF">NIES46_14210</name>
</gene>
<dbReference type="InterPro" id="IPR003661">
    <property type="entry name" value="HisK_dim/P_dom"/>
</dbReference>
<evidence type="ECO:0000256" key="1">
    <source>
        <dbReference type="ARBA" id="ARBA00000085"/>
    </source>
</evidence>
<dbReference type="PROSITE" id="PS50109">
    <property type="entry name" value="HIS_KIN"/>
    <property type="match status" value="1"/>
</dbReference>
<dbReference type="NCBIfam" id="TIGR00229">
    <property type="entry name" value="sensory_box"/>
    <property type="match status" value="2"/>
</dbReference>
<evidence type="ECO:0000256" key="10">
    <source>
        <dbReference type="ARBA" id="ARBA00023012"/>
    </source>
</evidence>
<dbReference type="InterPro" id="IPR007895">
    <property type="entry name" value="MASE1"/>
</dbReference>
<evidence type="ECO:0000313" key="15">
    <source>
        <dbReference type="EMBL" id="GCE93371.1"/>
    </source>
</evidence>
<dbReference type="Pfam" id="PF08447">
    <property type="entry name" value="PAS_3"/>
    <property type="match status" value="1"/>
</dbReference>
<feature type="transmembrane region" description="Helical" evidence="12">
    <location>
        <begin position="12"/>
        <end position="32"/>
    </location>
</feature>
<evidence type="ECO:0000256" key="11">
    <source>
        <dbReference type="ARBA" id="ARBA00023136"/>
    </source>
</evidence>
<organism evidence="15 16">
    <name type="scientific">Limnospira platensis NIES-46</name>
    <dbReference type="NCBI Taxonomy" id="1236695"/>
    <lineage>
        <taxon>Bacteria</taxon>
        <taxon>Bacillati</taxon>
        <taxon>Cyanobacteriota</taxon>
        <taxon>Cyanophyceae</taxon>
        <taxon>Oscillatoriophycideae</taxon>
        <taxon>Oscillatoriales</taxon>
        <taxon>Sirenicapillariaceae</taxon>
        <taxon>Limnospira</taxon>
    </lineage>
</organism>
<dbReference type="InterPro" id="IPR000014">
    <property type="entry name" value="PAS"/>
</dbReference>
<dbReference type="InterPro" id="IPR036890">
    <property type="entry name" value="HATPase_C_sf"/>
</dbReference>
<keyword evidence="10" id="KW-0902">Two-component regulatory system</keyword>
<dbReference type="Proteomes" id="UP000326169">
    <property type="component" value="Unassembled WGS sequence"/>
</dbReference>
<dbReference type="GO" id="GO:0016301">
    <property type="term" value="F:kinase activity"/>
    <property type="evidence" value="ECO:0007669"/>
    <property type="project" value="UniProtKB-KW"/>
</dbReference>
<dbReference type="InterPro" id="IPR005467">
    <property type="entry name" value="His_kinase_dom"/>
</dbReference>
<evidence type="ECO:0000259" key="13">
    <source>
        <dbReference type="PROSITE" id="PS50109"/>
    </source>
</evidence>
<dbReference type="SMART" id="SM00091">
    <property type="entry name" value="PAS"/>
    <property type="match status" value="2"/>
</dbReference>
<accession>A0A5M3T6A0</accession>
<keyword evidence="8 15" id="KW-0418">Kinase</keyword>
<name>A0A5M3T6A0_LIMPL</name>
<dbReference type="EC" id="2.7.13.3" evidence="3"/>
<feature type="transmembrane region" description="Helical" evidence="12">
    <location>
        <begin position="82"/>
        <end position="105"/>
    </location>
</feature>